<reference evidence="1 2" key="1">
    <citation type="submission" date="2021-01" db="EMBL/GenBank/DDBJ databases">
        <title>Tumebacillus sp. strain ITR2 16S ribosomal RNA gene Genome sequencing and assembly.</title>
        <authorList>
            <person name="Kang M."/>
        </authorList>
    </citation>
    <scope>NUCLEOTIDE SEQUENCE [LARGE SCALE GENOMIC DNA]</scope>
    <source>
        <strain evidence="1 2">ITR2</strain>
    </source>
</reference>
<protein>
    <submittedName>
        <fullName evidence="1">DUF4435 domain-containing protein</fullName>
    </submittedName>
</protein>
<keyword evidence="2" id="KW-1185">Reference proteome</keyword>
<comment type="caution">
    <text evidence="1">The sequence shown here is derived from an EMBL/GenBank/DDBJ whole genome shotgun (WGS) entry which is preliminary data.</text>
</comment>
<dbReference type="EMBL" id="JAEQNB010000001">
    <property type="protein sequence ID" value="MBL0385333.1"/>
    <property type="molecule type" value="Genomic_DNA"/>
</dbReference>
<accession>A0ABS1J6M9</accession>
<name>A0ABS1J6M9_9BACL</name>
<dbReference type="RefSeq" id="WP_201630568.1">
    <property type="nucleotide sequence ID" value="NZ_JAEQNB010000001.1"/>
</dbReference>
<dbReference type="Proteomes" id="UP000602284">
    <property type="component" value="Unassembled WGS sequence"/>
</dbReference>
<gene>
    <name evidence="1" type="ORF">JJB07_01625</name>
</gene>
<organism evidence="1 2">
    <name type="scientific">Tumebacillus amylolyticus</name>
    <dbReference type="NCBI Taxonomy" id="2801339"/>
    <lineage>
        <taxon>Bacteria</taxon>
        <taxon>Bacillati</taxon>
        <taxon>Bacillota</taxon>
        <taxon>Bacilli</taxon>
        <taxon>Bacillales</taxon>
        <taxon>Alicyclobacillaceae</taxon>
        <taxon>Tumebacillus</taxon>
    </lineage>
</organism>
<evidence type="ECO:0000313" key="2">
    <source>
        <dbReference type="Proteomes" id="UP000602284"/>
    </source>
</evidence>
<evidence type="ECO:0000313" key="1">
    <source>
        <dbReference type="EMBL" id="MBL0385333.1"/>
    </source>
</evidence>
<proteinExistence type="predicted"/>
<sequence length="276" mass="32583">MAKWTDLRDQILEREVGNLGKRIFLVEGKDDVLCYEAALRSHVGHTEWNTQWSVIDANGKENVLKILKDQPTWVGLVDRDELSDEEVQALQAQYPNLHILPRYCMESYLIVPDELWNMIPSHYRDNFRAGESKFKQMITRDLQKWVRQGVLWSVVNPLQQELISVGFKDHLLDFQIAQDETKIKQKLEEWSSKLDADRLFSTFQTRLEEVLQLPEPVQLTRWVHGKDFWKGRVQPVLRLLMGQRNNWDTPYDIELWQHLKLPGELIPIFQAITQPQ</sequence>